<keyword evidence="1" id="KW-0472">Membrane</keyword>
<keyword evidence="3" id="KW-1185">Reference proteome</keyword>
<sequence length="509" mass="58157">MDTRVRRSHDLSPVVSRRRVSIRWLQSPICYLKSFRFRFGAVIIGVGFKVSVTTFVIVSKRLATFVSSPLYIVVKYPSSVVSSRSAPLLKSSGVRAFVIIVGEIFCDTAVGDIADSSFPKRLATTAETPFGPTVCVITLVSTTCRLDTLDVFSWKNLVPGTEIILRRAAFNAATLRISWHDVIGNFVCFDGGIPIVVFGRTVFYSCVIGSVRGGRLLREEIHVRGRVNNLRVIRTDVCAVNMTLVMSRGTVRRSSRIDDFQKPGRLQRTRFNVGHQQQWFRGSLGRINFNFVVFDCASSSESKLFDTYSCLTYFDLFNSFNRGVIKGHSEPPIIVRSLRGINDVRARRIRLFVIKYSARSNEETGGGGGKRLQQRNGTRSYRNVIDLESGVNVCNEFDSFSCISSPLRLHVRPCHNRHSEYTSASFIGHLRRNRKKRKKKKKIGMLNKLIYLHIRDSTLFYYIYNVEPRYHRNEMIYAYCSQFSDRKVYYPLEKFIYTAAPRVNTHMDN</sequence>
<comment type="caution">
    <text evidence="2">The sequence shown here is derived from an EMBL/GenBank/DDBJ whole genome shotgun (WGS) entry which is preliminary data.</text>
</comment>
<evidence type="ECO:0000313" key="2">
    <source>
        <dbReference type="EMBL" id="KAL0110088.1"/>
    </source>
</evidence>
<evidence type="ECO:0000256" key="1">
    <source>
        <dbReference type="SAM" id="Phobius"/>
    </source>
</evidence>
<protein>
    <submittedName>
        <fullName evidence="2">Uncharacterized protein</fullName>
    </submittedName>
</protein>
<accession>A0AAW2F3H8</accession>
<dbReference type="Proteomes" id="UP001430953">
    <property type="component" value="Unassembled WGS sequence"/>
</dbReference>
<reference evidence="2 3" key="1">
    <citation type="submission" date="2023-03" db="EMBL/GenBank/DDBJ databases">
        <title>High recombination rates correlate with genetic variation in Cardiocondyla obscurior ants.</title>
        <authorList>
            <person name="Errbii M."/>
        </authorList>
    </citation>
    <scope>NUCLEOTIDE SEQUENCE [LARGE SCALE GENOMIC DNA]</scope>
    <source>
        <strain evidence="2">Alpha-2009</strain>
        <tissue evidence="2">Whole body</tissue>
    </source>
</reference>
<proteinExistence type="predicted"/>
<feature type="transmembrane region" description="Helical" evidence="1">
    <location>
        <begin position="39"/>
        <end position="58"/>
    </location>
</feature>
<name>A0AAW2F3H8_9HYME</name>
<keyword evidence="1" id="KW-1133">Transmembrane helix</keyword>
<gene>
    <name evidence="2" type="ORF">PUN28_013612</name>
</gene>
<organism evidence="2 3">
    <name type="scientific">Cardiocondyla obscurior</name>
    <dbReference type="NCBI Taxonomy" id="286306"/>
    <lineage>
        <taxon>Eukaryota</taxon>
        <taxon>Metazoa</taxon>
        <taxon>Ecdysozoa</taxon>
        <taxon>Arthropoda</taxon>
        <taxon>Hexapoda</taxon>
        <taxon>Insecta</taxon>
        <taxon>Pterygota</taxon>
        <taxon>Neoptera</taxon>
        <taxon>Endopterygota</taxon>
        <taxon>Hymenoptera</taxon>
        <taxon>Apocrita</taxon>
        <taxon>Aculeata</taxon>
        <taxon>Formicoidea</taxon>
        <taxon>Formicidae</taxon>
        <taxon>Myrmicinae</taxon>
        <taxon>Cardiocondyla</taxon>
    </lineage>
</organism>
<keyword evidence="1" id="KW-0812">Transmembrane</keyword>
<dbReference type="AlphaFoldDB" id="A0AAW2F3H8"/>
<evidence type="ECO:0000313" key="3">
    <source>
        <dbReference type="Proteomes" id="UP001430953"/>
    </source>
</evidence>
<dbReference type="EMBL" id="JADYXP020000014">
    <property type="protein sequence ID" value="KAL0110088.1"/>
    <property type="molecule type" value="Genomic_DNA"/>
</dbReference>